<gene>
    <name evidence="7" type="ORF">NA56DRAFT_659317</name>
</gene>
<feature type="transmembrane region" description="Helical" evidence="5">
    <location>
        <begin position="357"/>
        <end position="382"/>
    </location>
</feature>
<dbReference type="GO" id="GO:0022857">
    <property type="term" value="F:transmembrane transporter activity"/>
    <property type="evidence" value="ECO:0007669"/>
    <property type="project" value="InterPro"/>
</dbReference>
<feature type="transmembrane region" description="Helical" evidence="5">
    <location>
        <begin position="451"/>
        <end position="474"/>
    </location>
</feature>
<dbReference type="SUPFAM" id="SSF103473">
    <property type="entry name" value="MFS general substrate transporter"/>
    <property type="match status" value="2"/>
</dbReference>
<feature type="transmembrane region" description="Helical" evidence="5">
    <location>
        <begin position="389"/>
        <end position="408"/>
    </location>
</feature>
<dbReference type="InterPro" id="IPR036259">
    <property type="entry name" value="MFS_trans_sf"/>
</dbReference>
<feature type="transmembrane region" description="Helical" evidence="5">
    <location>
        <begin position="90"/>
        <end position="108"/>
    </location>
</feature>
<evidence type="ECO:0000256" key="4">
    <source>
        <dbReference type="ARBA" id="ARBA00023136"/>
    </source>
</evidence>
<dbReference type="FunFam" id="1.20.1250.20:FF:000786">
    <property type="entry name" value="MFS multidrug transporter, putative"/>
    <property type="match status" value="1"/>
</dbReference>
<evidence type="ECO:0000313" key="8">
    <source>
        <dbReference type="Proteomes" id="UP000235672"/>
    </source>
</evidence>
<feature type="transmembrane region" description="Helical" evidence="5">
    <location>
        <begin position="114"/>
        <end position="135"/>
    </location>
</feature>
<dbReference type="OrthoDB" id="4139357at2759"/>
<dbReference type="PRINTS" id="PR01036">
    <property type="entry name" value="TCRTETB"/>
</dbReference>
<dbReference type="GO" id="GO:0005886">
    <property type="term" value="C:plasma membrane"/>
    <property type="evidence" value="ECO:0007669"/>
    <property type="project" value="TreeGrafter"/>
</dbReference>
<keyword evidence="2 5" id="KW-0812">Transmembrane</keyword>
<comment type="subcellular location">
    <subcellularLocation>
        <location evidence="1">Membrane</location>
        <topology evidence="1">Multi-pass membrane protein</topology>
    </subcellularLocation>
</comment>
<name>A0A2J6Q3I8_9HELO</name>
<feature type="transmembrane region" description="Helical" evidence="5">
    <location>
        <begin position="268"/>
        <end position="288"/>
    </location>
</feature>
<dbReference type="PROSITE" id="PS50850">
    <property type="entry name" value="MFS"/>
    <property type="match status" value="1"/>
</dbReference>
<dbReference type="Pfam" id="PF07690">
    <property type="entry name" value="MFS_1"/>
    <property type="match status" value="1"/>
</dbReference>
<dbReference type="InterPro" id="IPR020846">
    <property type="entry name" value="MFS_dom"/>
</dbReference>
<dbReference type="InterPro" id="IPR011701">
    <property type="entry name" value="MFS"/>
</dbReference>
<reference evidence="7 8" key="1">
    <citation type="submission" date="2016-05" db="EMBL/GenBank/DDBJ databases">
        <title>A degradative enzymes factory behind the ericoid mycorrhizal symbiosis.</title>
        <authorList>
            <consortium name="DOE Joint Genome Institute"/>
            <person name="Martino E."/>
            <person name="Morin E."/>
            <person name="Grelet G."/>
            <person name="Kuo A."/>
            <person name="Kohler A."/>
            <person name="Daghino S."/>
            <person name="Barry K."/>
            <person name="Choi C."/>
            <person name="Cichocki N."/>
            <person name="Clum A."/>
            <person name="Copeland A."/>
            <person name="Hainaut M."/>
            <person name="Haridas S."/>
            <person name="Labutti K."/>
            <person name="Lindquist E."/>
            <person name="Lipzen A."/>
            <person name="Khouja H.-R."/>
            <person name="Murat C."/>
            <person name="Ohm R."/>
            <person name="Olson A."/>
            <person name="Spatafora J."/>
            <person name="Veneault-Fourrey C."/>
            <person name="Henrissat B."/>
            <person name="Grigoriev I."/>
            <person name="Martin F."/>
            <person name="Perotto S."/>
        </authorList>
    </citation>
    <scope>NUCLEOTIDE SEQUENCE [LARGE SCALE GENOMIC DNA]</scope>
    <source>
        <strain evidence="7 8">UAMH 7357</strain>
    </source>
</reference>
<dbReference type="Gene3D" id="1.20.1720.10">
    <property type="entry name" value="Multidrug resistance protein D"/>
    <property type="match status" value="1"/>
</dbReference>
<accession>A0A2J6Q3I8</accession>
<keyword evidence="4 5" id="KW-0472">Membrane</keyword>
<feature type="transmembrane region" description="Helical" evidence="5">
    <location>
        <begin position="243"/>
        <end position="262"/>
    </location>
</feature>
<dbReference type="AlphaFoldDB" id="A0A2J6Q3I8"/>
<feature type="transmembrane region" description="Helical" evidence="5">
    <location>
        <begin position="324"/>
        <end position="345"/>
    </location>
</feature>
<feature type="transmembrane region" description="Helical" evidence="5">
    <location>
        <begin position="414"/>
        <end position="439"/>
    </location>
</feature>
<feature type="transmembrane region" description="Helical" evidence="5">
    <location>
        <begin position="51"/>
        <end position="78"/>
    </location>
</feature>
<organism evidence="7 8">
    <name type="scientific">Hyaloscypha hepaticicola</name>
    <dbReference type="NCBI Taxonomy" id="2082293"/>
    <lineage>
        <taxon>Eukaryota</taxon>
        <taxon>Fungi</taxon>
        <taxon>Dikarya</taxon>
        <taxon>Ascomycota</taxon>
        <taxon>Pezizomycotina</taxon>
        <taxon>Leotiomycetes</taxon>
        <taxon>Helotiales</taxon>
        <taxon>Hyaloscyphaceae</taxon>
        <taxon>Hyaloscypha</taxon>
    </lineage>
</organism>
<keyword evidence="3 5" id="KW-1133">Transmembrane helix</keyword>
<feature type="transmembrane region" description="Helical" evidence="5">
    <location>
        <begin position="202"/>
        <end position="222"/>
    </location>
</feature>
<dbReference type="EMBL" id="KZ613483">
    <property type="protein sequence ID" value="PMD20803.1"/>
    <property type="molecule type" value="Genomic_DNA"/>
</dbReference>
<feature type="transmembrane region" description="Helical" evidence="5">
    <location>
        <begin position="172"/>
        <end position="190"/>
    </location>
</feature>
<keyword evidence="8" id="KW-1185">Reference proteome</keyword>
<evidence type="ECO:0000256" key="1">
    <source>
        <dbReference type="ARBA" id="ARBA00004141"/>
    </source>
</evidence>
<evidence type="ECO:0000256" key="2">
    <source>
        <dbReference type="ARBA" id="ARBA00022692"/>
    </source>
</evidence>
<sequence length="603" mass="64759">MPAPNIDDGLTAEKTVEIPASDNSSFPGDKDSANLPSLEHVTPAFKPSRGFLLAFVSICIITLAAALDATSLSIALPIITEKLKGTAIEAFWSGTSFLLTSAVFQPVIAGLSHLVLASSLFFAVGSIVAAIATNFTMMIIGRSIQGIGGGGILTLGEILVTDLVPLSVRGAWFGYLGSMWAIGSVTGPLMGGAFAQKVTWRWIFWINLPIIGAGAVAIILFLKLAQTPGKILEKARRFDWFGSTFFIASMVSFLIPITWGGVMYSWSSWHTLVPLLIGIAGIVAFGFYERWLSHRAFDAEGVPLPGNNIEPIIRYSIFNNATMLITYLETVLHGIILWCLLYFLPLYYEAVKGYTPIISGVAILPETSFVAPMSVVVGIVCAKTGRYRWAIWTGWSLTTFGAGLLVMLGPSTTIVQWVFLNFAVSIGTGMLFPAMALAIQAAGRPQDAGHAAAFYSFIRVIGQSLGVALGGVIFQNQIKQKLLADPLLAPMAAEYSKDATALVGIINRMSAGVEKTQLVLAYADSLKTIWIVMCTLSAVGLVASLWTKKYSLDQEHKTMQGYQTHTREADPEIAAEAASISPSLRELDRLAIRKTVSGTASRG</sequence>
<evidence type="ECO:0000313" key="7">
    <source>
        <dbReference type="EMBL" id="PMD20803.1"/>
    </source>
</evidence>
<feature type="transmembrane region" description="Helical" evidence="5">
    <location>
        <begin position="528"/>
        <end position="547"/>
    </location>
</feature>
<protein>
    <submittedName>
        <fullName evidence="7">MFS general substrate transporter</fullName>
    </submittedName>
</protein>
<dbReference type="Gene3D" id="1.20.1250.20">
    <property type="entry name" value="MFS general substrate transporter like domains"/>
    <property type="match status" value="1"/>
</dbReference>
<feature type="domain" description="Major facilitator superfamily (MFS) profile" evidence="6">
    <location>
        <begin position="43"/>
        <end position="552"/>
    </location>
</feature>
<proteinExistence type="predicted"/>
<dbReference type="PANTHER" id="PTHR23501">
    <property type="entry name" value="MAJOR FACILITATOR SUPERFAMILY"/>
    <property type="match status" value="1"/>
</dbReference>
<evidence type="ECO:0000256" key="5">
    <source>
        <dbReference type="SAM" id="Phobius"/>
    </source>
</evidence>
<dbReference type="Proteomes" id="UP000235672">
    <property type="component" value="Unassembled WGS sequence"/>
</dbReference>
<evidence type="ECO:0000259" key="6">
    <source>
        <dbReference type="PROSITE" id="PS50850"/>
    </source>
</evidence>
<dbReference type="PANTHER" id="PTHR23501:SF59">
    <property type="entry name" value="MAJOR FACILITATOR SUPERFAMILY (MFS) PROFILE DOMAIN-CONTAINING PROTEIN-RELATED"/>
    <property type="match status" value="1"/>
</dbReference>
<evidence type="ECO:0000256" key="3">
    <source>
        <dbReference type="ARBA" id="ARBA00022989"/>
    </source>
</evidence>